<dbReference type="Proteomes" id="UP000829291">
    <property type="component" value="Chromosome 4"/>
</dbReference>
<evidence type="ECO:0000256" key="1">
    <source>
        <dbReference type="SAM" id="MobiDB-lite"/>
    </source>
</evidence>
<organism evidence="2 3">
    <name type="scientific">Neodiprion lecontei</name>
    <name type="common">Redheaded pine sawfly</name>
    <dbReference type="NCBI Taxonomy" id="441921"/>
    <lineage>
        <taxon>Eukaryota</taxon>
        <taxon>Metazoa</taxon>
        <taxon>Ecdysozoa</taxon>
        <taxon>Arthropoda</taxon>
        <taxon>Hexapoda</taxon>
        <taxon>Insecta</taxon>
        <taxon>Pterygota</taxon>
        <taxon>Neoptera</taxon>
        <taxon>Endopterygota</taxon>
        <taxon>Hymenoptera</taxon>
        <taxon>Tenthredinoidea</taxon>
        <taxon>Diprionidae</taxon>
        <taxon>Diprioninae</taxon>
        <taxon>Neodiprion</taxon>
    </lineage>
</organism>
<evidence type="ECO:0000313" key="3">
    <source>
        <dbReference type="RefSeq" id="XP_046593903.1"/>
    </source>
</evidence>
<protein>
    <submittedName>
        <fullName evidence="3">Translation initiation factor IF-2-like</fullName>
    </submittedName>
</protein>
<accession>A0ABM3G0X2</accession>
<feature type="compositionally biased region" description="Low complexity" evidence="1">
    <location>
        <begin position="43"/>
        <end position="78"/>
    </location>
</feature>
<evidence type="ECO:0000313" key="2">
    <source>
        <dbReference type="Proteomes" id="UP000829291"/>
    </source>
</evidence>
<keyword evidence="2" id="KW-1185">Reference proteome</keyword>
<dbReference type="GeneID" id="124294088"/>
<gene>
    <name evidence="3" type="primary">LOC124294088</name>
</gene>
<feature type="region of interest" description="Disordered" evidence="1">
    <location>
        <begin position="24"/>
        <end position="108"/>
    </location>
</feature>
<name>A0ABM3G0X2_NEOLC</name>
<reference evidence="3" key="1">
    <citation type="submission" date="2025-08" db="UniProtKB">
        <authorList>
            <consortium name="RefSeq"/>
        </authorList>
    </citation>
    <scope>IDENTIFICATION</scope>
    <source>
        <tissue evidence="3">Thorax and Abdomen</tissue>
    </source>
</reference>
<dbReference type="RefSeq" id="XP_046593903.1">
    <property type="nucleotide sequence ID" value="XM_046737947.1"/>
</dbReference>
<sequence length="155" mass="16807">MHTDLIVQIMTFSIIKLVYLKISPQSPKSTRPEPGQPKPRSACPGCQNPPGRRPGQPGLRKVSPEGQKSPGQGPGQQELRGACLGTRVAPGSGPGAQDPGGREPGTRNLPSTILIHSLIFIFKDKTYALYLSCRFQTKAARRFDGQPLTQNIFFS</sequence>
<proteinExistence type="predicted"/>